<comment type="similarity">
    <text evidence="1">Belongs to the eukaryotic ribosomal protein eL32 family.</text>
</comment>
<dbReference type="KEGG" id="aplc:110990083"/>
<keyword evidence="3" id="KW-0687">Ribonucleoprotein</keyword>
<protein>
    <recommendedName>
        <fullName evidence="4">60S ribosomal protein L32</fullName>
    </recommendedName>
</protein>
<dbReference type="InterPro" id="IPR036351">
    <property type="entry name" value="Ribosomal_eL32_sf"/>
</dbReference>
<dbReference type="GO" id="GO:0006412">
    <property type="term" value="P:translation"/>
    <property type="evidence" value="ECO:0007669"/>
    <property type="project" value="InterPro"/>
</dbReference>
<reference evidence="7" key="1">
    <citation type="submission" date="2025-08" db="UniProtKB">
        <authorList>
            <consortium name="RefSeq"/>
        </authorList>
    </citation>
    <scope>IDENTIFICATION</scope>
</reference>
<dbReference type="PANTHER" id="PTHR23413:SF1">
    <property type="entry name" value="RIBOSOMAL PROTEIN L32"/>
    <property type="match status" value="1"/>
</dbReference>
<sequence length="136" mass="16180">MAPSVRPLVKRKIVKKRLKKFKRHQSDRYHRVKTNWRRPKGIDNRVRRRFKGQMKMPNIGYGSNKKTKHTLPNGFRKFLVHNVKELEILMMTNRRYAAEIAHGVSSRKRKSIVERAQQLAVKVTNAHARLRSEENE</sequence>
<keyword evidence="6" id="KW-1185">Reference proteome</keyword>
<dbReference type="SMART" id="SM01393">
    <property type="entry name" value="Ribosomal_L32e"/>
    <property type="match status" value="1"/>
</dbReference>
<keyword evidence="2" id="KW-0689">Ribosomal protein</keyword>
<dbReference type="CDD" id="cd00513">
    <property type="entry name" value="Ribosomal_L32_L32e"/>
    <property type="match status" value="1"/>
</dbReference>
<dbReference type="InterPro" id="IPR001515">
    <property type="entry name" value="Ribosomal_eL32"/>
</dbReference>
<gene>
    <name evidence="7" type="primary">LOC110990083</name>
</gene>
<accession>A0A8B8A0S3</accession>
<dbReference type="InterPro" id="IPR018263">
    <property type="entry name" value="Ribosomal_eL32_CS"/>
</dbReference>
<dbReference type="PANTHER" id="PTHR23413">
    <property type="entry name" value="60S RIBOSOMAL PROTEIN L32 AND DNA-DIRECTED RNA POLYMERASE II, SUBUNIT N"/>
    <property type="match status" value="1"/>
</dbReference>
<dbReference type="GeneID" id="110990083"/>
<evidence type="ECO:0000256" key="1">
    <source>
        <dbReference type="ARBA" id="ARBA00008431"/>
    </source>
</evidence>
<organism evidence="6 7">
    <name type="scientific">Acanthaster planci</name>
    <name type="common">Crown-of-thorns starfish</name>
    <dbReference type="NCBI Taxonomy" id="133434"/>
    <lineage>
        <taxon>Eukaryota</taxon>
        <taxon>Metazoa</taxon>
        <taxon>Echinodermata</taxon>
        <taxon>Eleutherozoa</taxon>
        <taxon>Asterozoa</taxon>
        <taxon>Asteroidea</taxon>
        <taxon>Valvatacea</taxon>
        <taxon>Valvatida</taxon>
        <taxon>Acanthasteridae</taxon>
        <taxon>Acanthaster</taxon>
    </lineage>
</organism>
<dbReference type="OMA" id="GPHNTAK"/>
<feature type="region of interest" description="Disordered" evidence="5">
    <location>
        <begin position="52"/>
        <end position="71"/>
    </location>
</feature>
<evidence type="ECO:0000256" key="2">
    <source>
        <dbReference type="ARBA" id="ARBA00022980"/>
    </source>
</evidence>
<dbReference type="AlphaFoldDB" id="A0A8B8A0S3"/>
<name>A0A8B8A0S3_ACAPL</name>
<dbReference type="OrthoDB" id="268693at2759"/>
<evidence type="ECO:0000256" key="4">
    <source>
        <dbReference type="ARBA" id="ARBA00035335"/>
    </source>
</evidence>
<proteinExistence type="inferred from homology"/>
<dbReference type="GO" id="GO:0003735">
    <property type="term" value="F:structural constituent of ribosome"/>
    <property type="evidence" value="ECO:0007669"/>
    <property type="project" value="InterPro"/>
</dbReference>
<dbReference type="Pfam" id="PF01655">
    <property type="entry name" value="Ribosomal_L32e"/>
    <property type="match status" value="1"/>
</dbReference>
<evidence type="ECO:0000313" key="7">
    <source>
        <dbReference type="RefSeq" id="XP_022110585.1"/>
    </source>
</evidence>
<dbReference type="PROSITE" id="PS00580">
    <property type="entry name" value="RIBOSOMAL_L32E"/>
    <property type="match status" value="1"/>
</dbReference>
<evidence type="ECO:0000313" key="6">
    <source>
        <dbReference type="Proteomes" id="UP000694845"/>
    </source>
</evidence>
<dbReference type="GO" id="GO:0022625">
    <property type="term" value="C:cytosolic large ribosomal subunit"/>
    <property type="evidence" value="ECO:0007669"/>
    <property type="project" value="TreeGrafter"/>
</dbReference>
<dbReference type="Proteomes" id="UP000694845">
    <property type="component" value="Unplaced"/>
</dbReference>
<dbReference type="RefSeq" id="XP_022110585.1">
    <property type="nucleotide sequence ID" value="XM_022254893.1"/>
</dbReference>
<evidence type="ECO:0000256" key="5">
    <source>
        <dbReference type="SAM" id="MobiDB-lite"/>
    </source>
</evidence>
<evidence type="ECO:0000256" key="3">
    <source>
        <dbReference type="ARBA" id="ARBA00023274"/>
    </source>
</evidence>
<dbReference type="SUPFAM" id="SSF52042">
    <property type="entry name" value="Ribosomal protein L32e"/>
    <property type="match status" value="1"/>
</dbReference>